<dbReference type="PANTHER" id="PTHR47782">
    <property type="entry name" value="ZN(II)2CYS6 TRANSCRIPTION FACTOR (EUROFUNG)-RELATED"/>
    <property type="match status" value="1"/>
</dbReference>
<evidence type="ECO:0000313" key="10">
    <source>
        <dbReference type="EMBL" id="PMD26195.1"/>
    </source>
</evidence>
<dbReference type="GO" id="GO:0000981">
    <property type="term" value="F:DNA-binding transcription factor activity, RNA polymerase II-specific"/>
    <property type="evidence" value="ECO:0007669"/>
    <property type="project" value="InterPro"/>
</dbReference>
<dbReference type="PROSITE" id="PS00463">
    <property type="entry name" value="ZN2_CY6_FUNGAL_1"/>
    <property type="match status" value="1"/>
</dbReference>
<dbReference type="PANTHER" id="PTHR47782:SF1">
    <property type="entry name" value="PYRIMIDINE PATHWAY REGULATORY PROTEIN 1"/>
    <property type="match status" value="1"/>
</dbReference>
<accession>A0A2J6QIU4</accession>
<keyword evidence="7" id="KW-0539">Nucleus</keyword>
<reference evidence="10 11" key="1">
    <citation type="submission" date="2016-05" db="EMBL/GenBank/DDBJ databases">
        <title>A degradative enzymes factory behind the ericoid mycorrhizal symbiosis.</title>
        <authorList>
            <consortium name="DOE Joint Genome Institute"/>
            <person name="Martino E."/>
            <person name="Morin E."/>
            <person name="Grelet G."/>
            <person name="Kuo A."/>
            <person name="Kohler A."/>
            <person name="Daghino S."/>
            <person name="Barry K."/>
            <person name="Choi C."/>
            <person name="Cichocki N."/>
            <person name="Clum A."/>
            <person name="Copeland A."/>
            <person name="Hainaut M."/>
            <person name="Haridas S."/>
            <person name="Labutti K."/>
            <person name="Lindquist E."/>
            <person name="Lipzen A."/>
            <person name="Khouja H.-R."/>
            <person name="Murat C."/>
            <person name="Ohm R."/>
            <person name="Olson A."/>
            <person name="Spatafora J."/>
            <person name="Veneault-Fourrey C."/>
            <person name="Henrissat B."/>
            <person name="Grigoriev I."/>
            <person name="Martin F."/>
            <person name="Perotto S."/>
        </authorList>
    </citation>
    <scope>NUCLEOTIDE SEQUENCE [LARGE SCALE GENOMIC DNA]</scope>
    <source>
        <strain evidence="10 11">UAMH 7357</strain>
    </source>
</reference>
<feature type="compositionally biased region" description="Polar residues" evidence="8">
    <location>
        <begin position="1"/>
        <end position="10"/>
    </location>
</feature>
<sequence>MDGSESNQNPPDRIPIERLLSTTGFPRRTKPPPQKRSARIRNACERCKVRKTKCDEGIPACSNCQKAGTSCVTEPSRAPKHETSKALQNRVRWLEEIVKTRCSDIDLTQEPRILITPEPSAQDGILMNRFCATPQTHRSLSFNKTHRENLAHEIGLVSVTAGQDPRYVGPSSGYSFAKLVLANARPPRQQEYLPDSCNLQVTSLLDKETFRVPPAKMPSNIEHCIQLSAAYWENVHFQYPFLHKPTHMKLIDHVINSETNSPVATFQVYMVLAISTTILSRRLKAPLTSEGYCATAMTYFAQVPLEGSLEGLQCLLLLQMYALHNPSLGLNVWCLSYQCIASVLDLGLQRDVRAGKNLSFLTQEMRTRIFWSVYSLDRTLATIMGRPIGLRDEGCELRLPHDIEDDAMSTLEPRQRLENYTPSDIALSIHLFKLSQLNSEIKYIANSSSHKAPPYSYPQIPDVLTWKDDVLRRLRQWVSETPRCRGTQTHVAKFIEIKYHEVVILLLRPSPAIPHPSHESLKLCQHSALAVIRNFDELHNKNCLPYTWPTVHSVFLAAISMLYCIWHVPSITRATQLDTLMADLKSASGVLSALGEHWFSAKRSRDLLDELSQTTIRWLIDLELKQKTPAADMISEAQATSGAGSLPMASTANNDGKGTQAQIVEEQLVNCSPFLDAILNSEPSASILSFLDETNPIFDIDSIMQGVFNDYYQPDIEFGQSFPLENRQYAV</sequence>
<feature type="region of interest" description="Disordered" evidence="8">
    <location>
        <begin position="1"/>
        <end position="38"/>
    </location>
</feature>
<dbReference type="SMART" id="SM00066">
    <property type="entry name" value="GAL4"/>
    <property type="match status" value="1"/>
</dbReference>
<dbReference type="GO" id="GO:0043565">
    <property type="term" value="F:sequence-specific DNA binding"/>
    <property type="evidence" value="ECO:0007669"/>
    <property type="project" value="TreeGrafter"/>
</dbReference>
<dbReference type="Pfam" id="PF00172">
    <property type="entry name" value="Zn_clus"/>
    <property type="match status" value="1"/>
</dbReference>
<dbReference type="SUPFAM" id="SSF57701">
    <property type="entry name" value="Zn2/Cys6 DNA-binding domain"/>
    <property type="match status" value="1"/>
</dbReference>
<dbReference type="SMART" id="SM00906">
    <property type="entry name" value="Fungal_trans"/>
    <property type="match status" value="1"/>
</dbReference>
<dbReference type="GO" id="GO:0005634">
    <property type="term" value="C:nucleus"/>
    <property type="evidence" value="ECO:0007669"/>
    <property type="project" value="UniProtKB-SubCell"/>
</dbReference>
<dbReference type="STRING" id="1745343.A0A2J6QIU4"/>
<dbReference type="OrthoDB" id="189997at2759"/>
<dbReference type="Gene3D" id="4.10.240.10">
    <property type="entry name" value="Zn(2)-C6 fungal-type DNA-binding domain"/>
    <property type="match status" value="1"/>
</dbReference>
<keyword evidence="6" id="KW-0804">Transcription</keyword>
<gene>
    <name evidence="10" type="ORF">NA56DRAFT_592004</name>
</gene>
<keyword evidence="3" id="KW-0862">Zinc</keyword>
<dbReference type="CDD" id="cd12148">
    <property type="entry name" value="fungal_TF_MHR"/>
    <property type="match status" value="1"/>
</dbReference>
<dbReference type="InterPro" id="IPR007219">
    <property type="entry name" value="XnlR_reg_dom"/>
</dbReference>
<feature type="domain" description="Zn(2)-C6 fungal-type" evidence="9">
    <location>
        <begin position="43"/>
        <end position="73"/>
    </location>
</feature>
<keyword evidence="5" id="KW-0238">DNA-binding</keyword>
<evidence type="ECO:0000256" key="4">
    <source>
        <dbReference type="ARBA" id="ARBA00023015"/>
    </source>
</evidence>
<protein>
    <recommendedName>
        <fullName evidence="9">Zn(2)-C6 fungal-type domain-containing protein</fullName>
    </recommendedName>
</protein>
<dbReference type="Pfam" id="PF04082">
    <property type="entry name" value="Fungal_trans"/>
    <property type="match status" value="1"/>
</dbReference>
<evidence type="ECO:0000313" key="11">
    <source>
        <dbReference type="Proteomes" id="UP000235672"/>
    </source>
</evidence>
<comment type="subcellular location">
    <subcellularLocation>
        <location evidence="1">Nucleus</location>
    </subcellularLocation>
</comment>
<evidence type="ECO:0000259" key="9">
    <source>
        <dbReference type="PROSITE" id="PS50048"/>
    </source>
</evidence>
<evidence type="ECO:0000256" key="7">
    <source>
        <dbReference type="ARBA" id="ARBA00023242"/>
    </source>
</evidence>
<dbReference type="PROSITE" id="PS50048">
    <property type="entry name" value="ZN2_CY6_FUNGAL_2"/>
    <property type="match status" value="1"/>
</dbReference>
<organism evidence="10 11">
    <name type="scientific">Hyaloscypha hepaticicola</name>
    <dbReference type="NCBI Taxonomy" id="2082293"/>
    <lineage>
        <taxon>Eukaryota</taxon>
        <taxon>Fungi</taxon>
        <taxon>Dikarya</taxon>
        <taxon>Ascomycota</taxon>
        <taxon>Pezizomycotina</taxon>
        <taxon>Leotiomycetes</taxon>
        <taxon>Helotiales</taxon>
        <taxon>Hyaloscyphaceae</taxon>
        <taxon>Hyaloscypha</taxon>
    </lineage>
</organism>
<evidence type="ECO:0000256" key="5">
    <source>
        <dbReference type="ARBA" id="ARBA00023125"/>
    </source>
</evidence>
<keyword evidence="4" id="KW-0805">Transcription regulation</keyword>
<dbReference type="AlphaFoldDB" id="A0A2J6QIU4"/>
<evidence type="ECO:0000256" key="2">
    <source>
        <dbReference type="ARBA" id="ARBA00022723"/>
    </source>
</evidence>
<dbReference type="InterPro" id="IPR036864">
    <property type="entry name" value="Zn2-C6_fun-type_DNA-bd_sf"/>
</dbReference>
<keyword evidence="11" id="KW-1185">Reference proteome</keyword>
<name>A0A2J6QIU4_9HELO</name>
<evidence type="ECO:0000256" key="3">
    <source>
        <dbReference type="ARBA" id="ARBA00022833"/>
    </source>
</evidence>
<dbReference type="GO" id="GO:0008270">
    <property type="term" value="F:zinc ion binding"/>
    <property type="evidence" value="ECO:0007669"/>
    <property type="project" value="InterPro"/>
</dbReference>
<evidence type="ECO:0000256" key="1">
    <source>
        <dbReference type="ARBA" id="ARBA00004123"/>
    </source>
</evidence>
<dbReference type="Proteomes" id="UP000235672">
    <property type="component" value="Unassembled WGS sequence"/>
</dbReference>
<dbReference type="CDD" id="cd00067">
    <property type="entry name" value="GAL4"/>
    <property type="match status" value="1"/>
</dbReference>
<dbReference type="GO" id="GO:0045944">
    <property type="term" value="P:positive regulation of transcription by RNA polymerase II"/>
    <property type="evidence" value="ECO:0007669"/>
    <property type="project" value="TreeGrafter"/>
</dbReference>
<evidence type="ECO:0000256" key="8">
    <source>
        <dbReference type="SAM" id="MobiDB-lite"/>
    </source>
</evidence>
<evidence type="ECO:0000256" key="6">
    <source>
        <dbReference type="ARBA" id="ARBA00023163"/>
    </source>
</evidence>
<dbReference type="EMBL" id="KZ613468">
    <property type="protein sequence ID" value="PMD26195.1"/>
    <property type="molecule type" value="Genomic_DNA"/>
</dbReference>
<proteinExistence type="predicted"/>
<dbReference type="InterPro" id="IPR001138">
    <property type="entry name" value="Zn2Cys6_DnaBD"/>
</dbReference>
<keyword evidence="2" id="KW-0479">Metal-binding</keyword>
<dbReference type="InterPro" id="IPR052202">
    <property type="entry name" value="Yeast_MetPath_Reg"/>
</dbReference>
<dbReference type="GO" id="GO:0006351">
    <property type="term" value="P:DNA-templated transcription"/>
    <property type="evidence" value="ECO:0007669"/>
    <property type="project" value="InterPro"/>
</dbReference>